<keyword evidence="2" id="KW-1185">Reference proteome</keyword>
<sequence>MSFGAPTSVVYPASAGGVVMSHPQTVSYAGSAMGMPTVMQQPYMQQPYMQQSYMQQPLMQQQYYPQTAALAYPSTYYPASASYATAGYHQPPVIVHSSRHRRHSCSHYHRHYSRGPFLGLF</sequence>
<name>A0A0D7ANC8_9AGAR</name>
<dbReference type="EMBL" id="KN881628">
    <property type="protein sequence ID" value="KIY53097.1"/>
    <property type="molecule type" value="Genomic_DNA"/>
</dbReference>
<reference evidence="1 2" key="1">
    <citation type="journal article" date="2015" name="Fungal Genet. Biol.">
        <title>Evolution of novel wood decay mechanisms in Agaricales revealed by the genome sequences of Fistulina hepatica and Cylindrobasidium torrendii.</title>
        <authorList>
            <person name="Floudas D."/>
            <person name="Held B.W."/>
            <person name="Riley R."/>
            <person name="Nagy L.G."/>
            <person name="Koehler G."/>
            <person name="Ransdell A.S."/>
            <person name="Younus H."/>
            <person name="Chow J."/>
            <person name="Chiniquy J."/>
            <person name="Lipzen A."/>
            <person name="Tritt A."/>
            <person name="Sun H."/>
            <person name="Haridas S."/>
            <person name="LaButti K."/>
            <person name="Ohm R.A."/>
            <person name="Kues U."/>
            <person name="Blanchette R.A."/>
            <person name="Grigoriev I.V."/>
            <person name="Minto R.E."/>
            <person name="Hibbett D.S."/>
        </authorList>
    </citation>
    <scope>NUCLEOTIDE SEQUENCE [LARGE SCALE GENOMIC DNA]</scope>
    <source>
        <strain evidence="1 2">ATCC 64428</strain>
    </source>
</reference>
<proteinExistence type="predicted"/>
<gene>
    <name evidence="1" type="ORF">FISHEDRAFT_69237</name>
</gene>
<evidence type="ECO:0000313" key="1">
    <source>
        <dbReference type="EMBL" id="KIY53097.1"/>
    </source>
</evidence>
<dbReference type="Proteomes" id="UP000054144">
    <property type="component" value="Unassembled WGS sequence"/>
</dbReference>
<accession>A0A0D7ANC8</accession>
<protein>
    <submittedName>
        <fullName evidence="1">Uncharacterized protein</fullName>
    </submittedName>
</protein>
<dbReference type="AlphaFoldDB" id="A0A0D7ANC8"/>
<organism evidence="1 2">
    <name type="scientific">Fistulina hepatica ATCC 64428</name>
    <dbReference type="NCBI Taxonomy" id="1128425"/>
    <lineage>
        <taxon>Eukaryota</taxon>
        <taxon>Fungi</taxon>
        <taxon>Dikarya</taxon>
        <taxon>Basidiomycota</taxon>
        <taxon>Agaricomycotina</taxon>
        <taxon>Agaricomycetes</taxon>
        <taxon>Agaricomycetidae</taxon>
        <taxon>Agaricales</taxon>
        <taxon>Fistulinaceae</taxon>
        <taxon>Fistulina</taxon>
    </lineage>
</organism>
<evidence type="ECO:0000313" key="2">
    <source>
        <dbReference type="Proteomes" id="UP000054144"/>
    </source>
</evidence>